<dbReference type="Pfam" id="PF04433">
    <property type="entry name" value="SWIRM"/>
    <property type="match status" value="1"/>
</dbReference>
<gene>
    <name evidence="2" type="ORF">CMV_010693</name>
</gene>
<dbReference type="PROSITE" id="PS50934">
    <property type="entry name" value="SWIRM"/>
    <property type="match status" value="1"/>
</dbReference>
<protein>
    <recommendedName>
        <fullName evidence="1">SWIRM domain-containing protein</fullName>
    </recommendedName>
</protein>
<feature type="domain" description="SWIRM" evidence="1">
    <location>
        <begin position="231"/>
        <end position="328"/>
    </location>
</feature>
<reference evidence="2" key="1">
    <citation type="submission" date="2020-03" db="EMBL/GenBank/DDBJ databases">
        <title>Castanea mollissima Vanexum genome sequencing.</title>
        <authorList>
            <person name="Staton M."/>
        </authorList>
    </citation>
    <scope>NUCLEOTIDE SEQUENCE</scope>
    <source>
        <tissue evidence="2">Leaf</tissue>
    </source>
</reference>
<name>A0A8J4R539_9ROSI</name>
<proteinExistence type="predicted"/>
<dbReference type="Proteomes" id="UP000737018">
    <property type="component" value="Unassembled WGS sequence"/>
</dbReference>
<evidence type="ECO:0000313" key="3">
    <source>
        <dbReference type="Proteomes" id="UP000737018"/>
    </source>
</evidence>
<evidence type="ECO:0000259" key="1">
    <source>
        <dbReference type="PROSITE" id="PS50934"/>
    </source>
</evidence>
<dbReference type="InterPro" id="IPR009057">
    <property type="entry name" value="Homeodomain-like_sf"/>
</dbReference>
<dbReference type="OrthoDB" id="118550at2759"/>
<evidence type="ECO:0000313" key="2">
    <source>
        <dbReference type="EMBL" id="KAF3965092.1"/>
    </source>
</evidence>
<dbReference type="EMBL" id="JRKL02001260">
    <property type="protein sequence ID" value="KAF3965092.1"/>
    <property type="molecule type" value="Genomic_DNA"/>
</dbReference>
<accession>A0A8J4R539</accession>
<dbReference type="Gene3D" id="1.10.10.10">
    <property type="entry name" value="Winged helix-like DNA-binding domain superfamily/Winged helix DNA-binding domain"/>
    <property type="match status" value="1"/>
</dbReference>
<dbReference type="AlphaFoldDB" id="A0A8J4R539"/>
<sequence length="343" mass="38864">MIKETEHKSYLGTVHYSLNRTHAWIIYIVFTFQDLRDKVDVWDSSVFAVCLEKCLVVSLGLGYPTHLCPFVCACLPNLANQGPFTILLAPPYSLHHPSRSSSHRELGSLKTLVVYVVMARATDLYPQRVNLFYTTHISLHLSFSLYSLRLSPVSHPSHQDLISDSSIKISSASSAGAAVGRGGFGAEKTKELALAAQAEAMERRKEIELEALEASMEAEFEAIRSRGTNAHVIPSHCGWFSWTKVHPIEERMMPSFFIEKSETRTPDMYLEIRNWILKKFHSNPSTQIELKDLSELEVGDSDARQEMMEFLDYWGLINFQSDNSSYAFWAFSRVCNCRRVGKG</sequence>
<dbReference type="InterPro" id="IPR036388">
    <property type="entry name" value="WH-like_DNA-bd_sf"/>
</dbReference>
<dbReference type="InterPro" id="IPR007526">
    <property type="entry name" value="SWIRM"/>
</dbReference>
<dbReference type="SUPFAM" id="SSF46689">
    <property type="entry name" value="Homeodomain-like"/>
    <property type="match status" value="1"/>
</dbReference>
<keyword evidence="3" id="KW-1185">Reference proteome</keyword>
<organism evidence="2 3">
    <name type="scientific">Castanea mollissima</name>
    <name type="common">Chinese chestnut</name>
    <dbReference type="NCBI Taxonomy" id="60419"/>
    <lineage>
        <taxon>Eukaryota</taxon>
        <taxon>Viridiplantae</taxon>
        <taxon>Streptophyta</taxon>
        <taxon>Embryophyta</taxon>
        <taxon>Tracheophyta</taxon>
        <taxon>Spermatophyta</taxon>
        <taxon>Magnoliopsida</taxon>
        <taxon>eudicotyledons</taxon>
        <taxon>Gunneridae</taxon>
        <taxon>Pentapetalae</taxon>
        <taxon>rosids</taxon>
        <taxon>fabids</taxon>
        <taxon>Fagales</taxon>
        <taxon>Fagaceae</taxon>
        <taxon>Castanea</taxon>
    </lineage>
</organism>
<comment type="caution">
    <text evidence="2">The sequence shown here is derived from an EMBL/GenBank/DDBJ whole genome shotgun (WGS) entry which is preliminary data.</text>
</comment>